<dbReference type="GO" id="GO:0005524">
    <property type="term" value="F:ATP binding"/>
    <property type="evidence" value="ECO:0007669"/>
    <property type="project" value="UniProtKB-KW"/>
</dbReference>
<dbReference type="UniPathway" id="UPA00077">
    <property type="reaction ID" value="UER00155"/>
</dbReference>
<dbReference type="KEGG" id="bko:CKF48_10400"/>
<dbReference type="GO" id="GO:0016301">
    <property type="term" value="F:kinase activity"/>
    <property type="evidence" value="ECO:0007669"/>
    <property type="project" value="UniProtKB-KW"/>
</dbReference>
<dbReference type="RefSeq" id="WP_095371257.1">
    <property type="nucleotide sequence ID" value="NZ_CP022983.1"/>
</dbReference>
<dbReference type="GO" id="GO:0046656">
    <property type="term" value="P:folic acid biosynthetic process"/>
    <property type="evidence" value="ECO:0007669"/>
    <property type="project" value="UniProtKB-KW"/>
</dbReference>
<evidence type="ECO:0000313" key="11">
    <source>
        <dbReference type="Proteomes" id="UP000215137"/>
    </source>
</evidence>
<evidence type="ECO:0000256" key="7">
    <source>
        <dbReference type="ARBA" id="ARBA00022840"/>
    </source>
</evidence>
<keyword evidence="7" id="KW-0067">ATP-binding</keyword>
<comment type="pathway">
    <text evidence="2">Cofactor biosynthesis; tetrahydrofolate biosynthesis; 2-amino-4-hydroxy-6-hydroxymethyl-7,8-dihydropteridine diphosphate from 7,8-dihydroneopterin triphosphate: step 4/4.</text>
</comment>
<dbReference type="Proteomes" id="UP000215137">
    <property type="component" value="Chromosome"/>
</dbReference>
<keyword evidence="11" id="KW-1185">Reference proteome</keyword>
<dbReference type="NCBIfam" id="TIGR01498">
    <property type="entry name" value="folK"/>
    <property type="match status" value="1"/>
</dbReference>
<dbReference type="EC" id="2.7.6.3" evidence="3"/>
<evidence type="ECO:0000256" key="8">
    <source>
        <dbReference type="ARBA" id="ARBA00022909"/>
    </source>
</evidence>
<dbReference type="GO" id="GO:0046654">
    <property type="term" value="P:tetrahydrofolate biosynthetic process"/>
    <property type="evidence" value="ECO:0007669"/>
    <property type="project" value="UniProtKB-UniPathway"/>
</dbReference>
<keyword evidence="4" id="KW-0808">Transferase</keyword>
<protein>
    <recommendedName>
        <fullName evidence="3">2-amino-4-hydroxy-6-hydroxymethyldihydropteridine diphosphokinase</fullName>
        <ecNumber evidence="3">2.7.6.3</ecNumber>
    </recommendedName>
</protein>
<keyword evidence="8" id="KW-0289">Folate biosynthesis</keyword>
<dbReference type="Gene3D" id="3.30.70.560">
    <property type="entry name" value="7,8-Dihydro-6-hydroxymethylpterin-pyrophosphokinase HPPK"/>
    <property type="match status" value="1"/>
</dbReference>
<dbReference type="PANTHER" id="PTHR43071:SF1">
    <property type="entry name" value="2-AMINO-4-HYDROXY-6-HYDROXYMETHYLDIHYDROPTERIDINE PYROPHOSPHOKINASE"/>
    <property type="match status" value="1"/>
</dbReference>
<evidence type="ECO:0000256" key="1">
    <source>
        <dbReference type="ARBA" id="ARBA00000198"/>
    </source>
</evidence>
<dbReference type="SUPFAM" id="SSF55083">
    <property type="entry name" value="6-hydroxymethyl-7,8-dihydropterin pyrophosphokinase, HPPK"/>
    <property type="match status" value="1"/>
</dbReference>
<dbReference type="PROSITE" id="PS00794">
    <property type="entry name" value="HPPK"/>
    <property type="match status" value="1"/>
</dbReference>
<dbReference type="EMBL" id="CP022983">
    <property type="protein sequence ID" value="ASV67687.1"/>
    <property type="molecule type" value="Genomic_DNA"/>
</dbReference>
<gene>
    <name evidence="10" type="primary">folK</name>
    <name evidence="10" type="ORF">CKF48_10400</name>
</gene>
<keyword evidence="5" id="KW-0547">Nucleotide-binding</keyword>
<accession>A0A248THJ3</accession>
<proteinExistence type="predicted"/>
<dbReference type="InterPro" id="IPR000550">
    <property type="entry name" value="Hppk"/>
</dbReference>
<evidence type="ECO:0000313" key="10">
    <source>
        <dbReference type="EMBL" id="ASV67687.1"/>
    </source>
</evidence>
<evidence type="ECO:0000256" key="4">
    <source>
        <dbReference type="ARBA" id="ARBA00022679"/>
    </source>
</evidence>
<feature type="domain" description="7,8-dihydro-6-hydroxymethylpterin-pyrophosphokinase" evidence="9">
    <location>
        <begin position="89"/>
        <end position="100"/>
    </location>
</feature>
<dbReference type="AlphaFoldDB" id="A0A248THJ3"/>
<evidence type="ECO:0000256" key="5">
    <source>
        <dbReference type="ARBA" id="ARBA00022741"/>
    </source>
</evidence>
<evidence type="ECO:0000256" key="3">
    <source>
        <dbReference type="ARBA" id="ARBA00013253"/>
    </source>
</evidence>
<evidence type="ECO:0000256" key="6">
    <source>
        <dbReference type="ARBA" id="ARBA00022777"/>
    </source>
</evidence>
<dbReference type="OrthoDB" id="9808041at2"/>
<reference evidence="10 11" key="1">
    <citation type="submission" date="2017-08" db="EMBL/GenBank/DDBJ databases">
        <title>Complete Genome Sequence of Bacillus kochii Oregon-R-modENCODE STRAIN BDGP4, isolated from Drosophila melanogaster gut.</title>
        <authorList>
            <person name="Wan K.H."/>
            <person name="Yu C."/>
            <person name="Park S."/>
            <person name="Hammonds A.S."/>
            <person name="Booth B.W."/>
            <person name="Celniker S.E."/>
        </authorList>
    </citation>
    <scope>NUCLEOTIDE SEQUENCE [LARGE SCALE GENOMIC DNA]</scope>
    <source>
        <strain evidence="10 11">BDGP4</strain>
    </source>
</reference>
<dbReference type="PANTHER" id="PTHR43071">
    <property type="entry name" value="2-AMINO-4-HYDROXY-6-HYDROXYMETHYLDIHYDROPTERIDINE PYROPHOSPHOKINASE"/>
    <property type="match status" value="1"/>
</dbReference>
<sequence>MTNIAFIGLGSNMPDREVNLYEAISELAKSKDIEIVNYSSIYETDPVGFEDQAQFLNMVIQVSTTLSSSQLLKALLRVEQDLGRKRVIRWGPRNIDLDILLYNQENIETETLIVPHPRMHERAFVLIPLLEIQPTICLPDEEQPLHEKLEAIPDKKGVRIWKRKNGGDVFALFESSKDTPKKVLRKS</sequence>
<dbReference type="CDD" id="cd00483">
    <property type="entry name" value="HPPK"/>
    <property type="match status" value="1"/>
</dbReference>
<dbReference type="GO" id="GO:0003848">
    <property type="term" value="F:2-amino-4-hydroxy-6-hydroxymethyldihydropteridine diphosphokinase activity"/>
    <property type="evidence" value="ECO:0007669"/>
    <property type="project" value="UniProtKB-EC"/>
</dbReference>
<dbReference type="Pfam" id="PF01288">
    <property type="entry name" value="HPPK"/>
    <property type="match status" value="1"/>
</dbReference>
<comment type="catalytic activity">
    <reaction evidence="1">
        <text>6-hydroxymethyl-7,8-dihydropterin + ATP = (7,8-dihydropterin-6-yl)methyl diphosphate + AMP + H(+)</text>
        <dbReference type="Rhea" id="RHEA:11412"/>
        <dbReference type="ChEBI" id="CHEBI:15378"/>
        <dbReference type="ChEBI" id="CHEBI:30616"/>
        <dbReference type="ChEBI" id="CHEBI:44841"/>
        <dbReference type="ChEBI" id="CHEBI:72950"/>
        <dbReference type="ChEBI" id="CHEBI:456215"/>
        <dbReference type="EC" id="2.7.6.3"/>
    </reaction>
</comment>
<dbReference type="InterPro" id="IPR035907">
    <property type="entry name" value="Hppk_sf"/>
</dbReference>
<organism evidence="10 11">
    <name type="scientific">Cytobacillus kochii</name>
    <dbReference type="NCBI Taxonomy" id="859143"/>
    <lineage>
        <taxon>Bacteria</taxon>
        <taxon>Bacillati</taxon>
        <taxon>Bacillota</taxon>
        <taxon>Bacilli</taxon>
        <taxon>Bacillales</taxon>
        <taxon>Bacillaceae</taxon>
        <taxon>Cytobacillus</taxon>
    </lineage>
</organism>
<name>A0A248THJ3_9BACI</name>
<keyword evidence="6 10" id="KW-0418">Kinase</keyword>
<evidence type="ECO:0000256" key="2">
    <source>
        <dbReference type="ARBA" id="ARBA00005051"/>
    </source>
</evidence>
<evidence type="ECO:0000259" key="9">
    <source>
        <dbReference type="PROSITE" id="PS00794"/>
    </source>
</evidence>